<dbReference type="InterPro" id="IPR036388">
    <property type="entry name" value="WH-like_DNA-bd_sf"/>
</dbReference>
<evidence type="ECO:0000313" key="8">
    <source>
        <dbReference type="EMBL" id="VDN48483.1"/>
    </source>
</evidence>
<dbReference type="InterPro" id="IPR013011">
    <property type="entry name" value="PTS_EIIB_2"/>
</dbReference>
<dbReference type="EMBL" id="LR130778">
    <property type="protein sequence ID" value="VDN48483.1"/>
    <property type="molecule type" value="Genomic_DNA"/>
</dbReference>
<dbReference type="GO" id="GO:0008982">
    <property type="term" value="F:protein-N(PI)-phosphohistidine-sugar phosphotransferase activity"/>
    <property type="evidence" value="ECO:0007669"/>
    <property type="project" value="InterPro"/>
</dbReference>
<dbReference type="InterPro" id="IPR050661">
    <property type="entry name" value="BglG_antiterminators"/>
</dbReference>
<dbReference type="Pfam" id="PF00359">
    <property type="entry name" value="PTS_EIIA_2"/>
    <property type="match status" value="1"/>
</dbReference>
<dbReference type="InterPro" id="IPR036634">
    <property type="entry name" value="PRD_sf"/>
</dbReference>
<protein>
    <submittedName>
        <fullName evidence="8">Uncharacterized protein</fullName>
    </submittedName>
</protein>
<reference evidence="8 9" key="1">
    <citation type="submission" date="2018-09" db="EMBL/GenBank/DDBJ databases">
        <authorList>
            <person name="Postec A."/>
        </authorList>
    </citation>
    <scope>NUCLEOTIDE SEQUENCE [LARGE SCALE GENOMIC DNA]</scope>
    <source>
        <strain evidence="8">70B-A</strain>
    </source>
</reference>
<dbReference type="InterPro" id="IPR013196">
    <property type="entry name" value="HTH_11"/>
</dbReference>
<feature type="domain" description="PRD" evidence="7">
    <location>
        <begin position="315"/>
        <end position="422"/>
    </location>
</feature>
<sequence length="699" mass="80274">MLTSRMKEVISIILESGNYVTVQQISDQINVSTRTILRELNDVQNWIVKHGGALDKKKGKGISLIADETVKSKLGKLLQEEVSEIIYTPMDRQVILRAQLLQYNEPTKLYTLTQLLDVTESTIGSDIAQLEPWFNQYNIELIRKPGLGILIDGDEKAKRKAIVALIYEHFHVIDLIDFIKEKEHQPLDVRTLKENINQSIYELLHLDSIKYARAFLMRLEENMGYQFADNAYIALIIRFSMTLKRKDFWNQLYIDSKTRGQIETDKIFHLLQNWVSESENNPFRILPKEELIYLTMHLKGSKLRQTGEYNKISMIEDFKVIQLVKEFIQKVETETGIYLSDNDKLIVGLVKHLRPSIYRMKMDLDIINPLVEEIKSMYPKLFQTIATCAKVIEEKEHIQIPEDEIAYLATHIGAVIEKNHREIVKKYQVVVACMYGIGASQLLVSEIERNFSNIHIVRVVSVIDQDVEAMDEGTIDLVISTVPTESLTIPCVVVNPVIKEEDIKKIREALRRYKPNTTHRQVKNKMALKEKLIALEQYSHIIMKVIDNFSYDKHVSVKTMIDLIHYISTSLSSNQEEIAALSKAFIEREEKGSTILMKKGMQLLHCRADIDKGVCLKVIRLTDPIIMEQASGFVPVDTIIVMVGPVVLNQKILEVLSEISRNIIAGGFADIIKEGQIEEIEFELNTLLDKYYQSLVTGI</sequence>
<proteinExistence type="predicted"/>
<dbReference type="RefSeq" id="WP_172596232.1">
    <property type="nucleotide sequence ID" value="NZ_LR130778.1"/>
</dbReference>
<evidence type="ECO:0000313" key="9">
    <source>
        <dbReference type="Proteomes" id="UP000279029"/>
    </source>
</evidence>
<keyword evidence="4" id="KW-0804">Transcription</keyword>
<dbReference type="CDD" id="cd05568">
    <property type="entry name" value="PTS_IIB_bgl_like"/>
    <property type="match status" value="1"/>
</dbReference>
<dbReference type="PROSITE" id="PS51372">
    <property type="entry name" value="PRD_2"/>
    <property type="match status" value="2"/>
</dbReference>
<dbReference type="PANTHER" id="PTHR30185:SF18">
    <property type="entry name" value="TRANSCRIPTIONAL REGULATOR MTLR"/>
    <property type="match status" value="1"/>
</dbReference>
<evidence type="ECO:0000259" key="6">
    <source>
        <dbReference type="PROSITE" id="PS51099"/>
    </source>
</evidence>
<dbReference type="InterPro" id="IPR016152">
    <property type="entry name" value="PTrfase/Anion_transptr"/>
</dbReference>
<dbReference type="PANTHER" id="PTHR30185">
    <property type="entry name" value="CRYPTIC BETA-GLUCOSIDE BGL OPERON ANTITERMINATOR"/>
    <property type="match status" value="1"/>
</dbReference>
<dbReference type="Gene3D" id="3.40.50.2300">
    <property type="match status" value="1"/>
</dbReference>
<keyword evidence="3" id="KW-0805">Transcription regulation</keyword>
<dbReference type="SUPFAM" id="SSF52794">
    <property type="entry name" value="PTS system IIB component-like"/>
    <property type="match status" value="1"/>
</dbReference>
<evidence type="ECO:0000256" key="2">
    <source>
        <dbReference type="ARBA" id="ARBA00022737"/>
    </source>
</evidence>
<dbReference type="Pfam" id="PF08279">
    <property type="entry name" value="HTH_11"/>
    <property type="match status" value="1"/>
</dbReference>
<dbReference type="SUPFAM" id="SSF55804">
    <property type="entry name" value="Phoshotransferase/anion transport protein"/>
    <property type="match status" value="1"/>
</dbReference>
<evidence type="ECO:0000259" key="5">
    <source>
        <dbReference type="PROSITE" id="PS51094"/>
    </source>
</evidence>
<dbReference type="InterPro" id="IPR011608">
    <property type="entry name" value="PRD"/>
</dbReference>
<dbReference type="KEGG" id="cbar:PATL70BA_2583"/>
<name>A0A3P7PEI5_9FIRM</name>
<accession>A0A3P7PEI5</accession>
<feature type="domain" description="PTS EIIB type-2" evidence="6">
    <location>
        <begin position="427"/>
        <end position="518"/>
    </location>
</feature>
<feature type="domain" description="PRD" evidence="7">
    <location>
        <begin position="203"/>
        <end position="308"/>
    </location>
</feature>
<evidence type="ECO:0000259" key="7">
    <source>
        <dbReference type="PROSITE" id="PS51372"/>
    </source>
</evidence>
<feature type="domain" description="PTS EIIA type-2" evidence="5">
    <location>
        <begin position="544"/>
        <end position="691"/>
    </location>
</feature>
<keyword evidence="1" id="KW-0808">Transferase</keyword>
<dbReference type="PROSITE" id="PS51099">
    <property type="entry name" value="PTS_EIIB_TYPE_2"/>
    <property type="match status" value="1"/>
</dbReference>
<organism evidence="8 9">
    <name type="scientific">Petrocella atlantisensis</name>
    <dbReference type="NCBI Taxonomy" id="2173034"/>
    <lineage>
        <taxon>Bacteria</taxon>
        <taxon>Bacillati</taxon>
        <taxon>Bacillota</taxon>
        <taxon>Clostridia</taxon>
        <taxon>Lachnospirales</taxon>
        <taxon>Vallitaleaceae</taxon>
        <taxon>Petrocella</taxon>
    </lineage>
</organism>
<dbReference type="Pfam" id="PF00874">
    <property type="entry name" value="PRD"/>
    <property type="match status" value="2"/>
</dbReference>
<dbReference type="InterPro" id="IPR002178">
    <property type="entry name" value="PTS_EIIA_type-2_dom"/>
</dbReference>
<dbReference type="SUPFAM" id="SSF63520">
    <property type="entry name" value="PTS-regulatory domain, PRD"/>
    <property type="match status" value="2"/>
</dbReference>
<keyword evidence="2" id="KW-0677">Repeat</keyword>
<dbReference type="GO" id="GO:0006355">
    <property type="term" value="P:regulation of DNA-templated transcription"/>
    <property type="evidence" value="ECO:0007669"/>
    <property type="project" value="InterPro"/>
</dbReference>
<dbReference type="Proteomes" id="UP000279029">
    <property type="component" value="Chromosome"/>
</dbReference>
<dbReference type="Gene3D" id="1.10.10.10">
    <property type="entry name" value="Winged helix-like DNA-binding domain superfamily/Winged helix DNA-binding domain"/>
    <property type="match status" value="1"/>
</dbReference>
<dbReference type="Gene3D" id="1.10.1790.10">
    <property type="entry name" value="PRD domain"/>
    <property type="match status" value="2"/>
</dbReference>
<evidence type="ECO:0000256" key="4">
    <source>
        <dbReference type="ARBA" id="ARBA00023163"/>
    </source>
</evidence>
<dbReference type="AlphaFoldDB" id="A0A3P7PEI5"/>
<dbReference type="InterPro" id="IPR036095">
    <property type="entry name" value="PTS_EIIB-like_sf"/>
</dbReference>
<keyword evidence="9" id="KW-1185">Reference proteome</keyword>
<dbReference type="GO" id="GO:0009401">
    <property type="term" value="P:phosphoenolpyruvate-dependent sugar phosphotransferase system"/>
    <property type="evidence" value="ECO:0007669"/>
    <property type="project" value="InterPro"/>
</dbReference>
<evidence type="ECO:0000256" key="3">
    <source>
        <dbReference type="ARBA" id="ARBA00023015"/>
    </source>
</evidence>
<evidence type="ECO:0000256" key="1">
    <source>
        <dbReference type="ARBA" id="ARBA00022679"/>
    </source>
</evidence>
<gene>
    <name evidence="8" type="ORF">PATL70BA_2583</name>
</gene>
<dbReference type="PROSITE" id="PS51094">
    <property type="entry name" value="PTS_EIIA_TYPE_2"/>
    <property type="match status" value="1"/>
</dbReference>
<dbReference type="Gene3D" id="3.40.930.10">
    <property type="entry name" value="Mannitol-specific EII, Chain A"/>
    <property type="match status" value="1"/>
</dbReference>